<evidence type="ECO:0000256" key="6">
    <source>
        <dbReference type="RuleBase" id="RU004057"/>
    </source>
</evidence>
<dbReference type="Proteomes" id="UP000460715">
    <property type="component" value="Unassembled WGS sequence"/>
</dbReference>
<keyword evidence="9" id="KW-0966">Cell projection</keyword>
<feature type="transmembrane region" description="Helical" evidence="7">
    <location>
        <begin position="38"/>
        <end position="55"/>
    </location>
</feature>
<keyword evidence="4 7" id="KW-1133">Transmembrane helix</keyword>
<organism evidence="9 10">
    <name type="scientific">Teichococcus coralli</name>
    <dbReference type="NCBI Taxonomy" id="2545983"/>
    <lineage>
        <taxon>Bacteria</taxon>
        <taxon>Pseudomonadati</taxon>
        <taxon>Pseudomonadota</taxon>
        <taxon>Alphaproteobacteria</taxon>
        <taxon>Acetobacterales</taxon>
        <taxon>Roseomonadaceae</taxon>
        <taxon>Roseomonas</taxon>
    </lineage>
</organism>
<dbReference type="InterPro" id="IPR002898">
    <property type="entry name" value="MotA_ExbB_proton_chnl"/>
</dbReference>
<evidence type="ECO:0000313" key="9">
    <source>
        <dbReference type="EMBL" id="MXP63458.1"/>
    </source>
</evidence>
<feature type="transmembrane region" description="Helical" evidence="7">
    <location>
        <begin position="129"/>
        <end position="154"/>
    </location>
</feature>
<proteinExistence type="inferred from homology"/>
<accession>A0A845BA33</accession>
<evidence type="ECO:0000313" key="10">
    <source>
        <dbReference type="Proteomes" id="UP000460715"/>
    </source>
</evidence>
<evidence type="ECO:0000259" key="8">
    <source>
        <dbReference type="Pfam" id="PF01618"/>
    </source>
</evidence>
<gene>
    <name evidence="9" type="ORF">E0493_08860</name>
</gene>
<protein>
    <submittedName>
        <fullName evidence="9">Flagellar motor protein MotA</fullName>
    </submittedName>
</protein>
<evidence type="ECO:0000256" key="2">
    <source>
        <dbReference type="ARBA" id="ARBA00022475"/>
    </source>
</evidence>
<dbReference type="AlphaFoldDB" id="A0A845BA33"/>
<keyword evidence="3 7" id="KW-0812">Transmembrane</keyword>
<dbReference type="EMBL" id="SNVJ01000006">
    <property type="protein sequence ID" value="MXP63458.1"/>
    <property type="molecule type" value="Genomic_DNA"/>
</dbReference>
<keyword evidence="6" id="KW-0813">Transport</keyword>
<keyword evidence="9" id="KW-0969">Cilium</keyword>
<keyword evidence="10" id="KW-1185">Reference proteome</keyword>
<feature type="domain" description="MotA/TolQ/ExbB proton channel" evidence="8">
    <location>
        <begin position="99"/>
        <end position="162"/>
    </location>
</feature>
<comment type="subcellular location">
    <subcellularLocation>
        <location evidence="1">Cell membrane</location>
        <topology evidence="1">Multi-pass membrane protein</topology>
    </subcellularLocation>
    <subcellularLocation>
        <location evidence="6">Membrane</location>
        <topology evidence="6">Multi-pass membrane protein</topology>
    </subcellularLocation>
</comment>
<sequence length="385" mass="41353">MTRPNQYLLRMLVFLAAVLALAVVLSGALTRAFAANPVLNSVIFAVLLLGIAWNIRQVLGLRPEVDWVEGFRNARSGGAARTPPRLLAPMASMLATRRGDRITLSASAMRSLLDGIASRLDESRELSRYMTGLSIFLGLLGTFWGLILTIGSVADVINTMSVGSGDLNQLFNQLKSGLAQPLGGMGVAFSSSLLGLSGALVLGFLDLTAGQAQNRFYYELEEWLAGVTRLSSGVLGDTAEAGGSVPAYVHALLEQTAENLENLQSILARGEEGRAASALALNTLTDRLSLMTDQMRAQQMLMQRFADAQSGLMPTLSRLAEAQQHVQTHGALDEASRIHLRNLEVYMARLVEDLAHGRAQATAEIRGEIKILARTIAALADESPR</sequence>
<evidence type="ECO:0000256" key="7">
    <source>
        <dbReference type="SAM" id="Phobius"/>
    </source>
</evidence>
<evidence type="ECO:0000256" key="5">
    <source>
        <dbReference type="ARBA" id="ARBA00023136"/>
    </source>
</evidence>
<dbReference type="GO" id="GO:0015031">
    <property type="term" value="P:protein transport"/>
    <property type="evidence" value="ECO:0007669"/>
    <property type="project" value="UniProtKB-KW"/>
</dbReference>
<keyword evidence="2" id="KW-1003">Cell membrane</keyword>
<dbReference type="GO" id="GO:0005886">
    <property type="term" value="C:plasma membrane"/>
    <property type="evidence" value="ECO:0007669"/>
    <property type="project" value="UniProtKB-SubCell"/>
</dbReference>
<keyword evidence="9" id="KW-0282">Flagellum</keyword>
<evidence type="ECO:0000256" key="4">
    <source>
        <dbReference type="ARBA" id="ARBA00022989"/>
    </source>
</evidence>
<feature type="transmembrane region" description="Helical" evidence="7">
    <location>
        <begin position="182"/>
        <end position="205"/>
    </location>
</feature>
<evidence type="ECO:0000256" key="1">
    <source>
        <dbReference type="ARBA" id="ARBA00004651"/>
    </source>
</evidence>
<name>A0A845BA33_9PROT</name>
<keyword evidence="6" id="KW-0653">Protein transport</keyword>
<comment type="similarity">
    <text evidence="6">Belongs to the exbB/tolQ family.</text>
</comment>
<dbReference type="RefSeq" id="WP_160936587.1">
    <property type="nucleotide sequence ID" value="NZ_SNVJ01000006.1"/>
</dbReference>
<dbReference type="OrthoDB" id="9794540at2"/>
<evidence type="ECO:0000256" key="3">
    <source>
        <dbReference type="ARBA" id="ARBA00022692"/>
    </source>
</evidence>
<comment type="caution">
    <text evidence="9">The sequence shown here is derived from an EMBL/GenBank/DDBJ whole genome shotgun (WGS) entry which is preliminary data.</text>
</comment>
<dbReference type="Pfam" id="PF01618">
    <property type="entry name" value="MotA_ExbB"/>
    <property type="match status" value="1"/>
</dbReference>
<reference evidence="9 10" key="1">
    <citation type="submission" date="2019-03" db="EMBL/GenBank/DDBJ databases">
        <title>Roseomonas sp. a novel Roseomonas species isolated from Sea whip Gorgonian.</title>
        <authorList>
            <person name="Li F."/>
            <person name="Pan X."/>
            <person name="Huang S."/>
            <person name="Li Z."/>
            <person name="Meng B."/>
        </authorList>
    </citation>
    <scope>NUCLEOTIDE SEQUENCE [LARGE SCALE GENOMIC DNA]</scope>
    <source>
        <strain evidence="9 10">M0104</strain>
    </source>
</reference>
<keyword evidence="5 7" id="KW-0472">Membrane</keyword>